<dbReference type="SUPFAM" id="SSF48403">
    <property type="entry name" value="Ankyrin repeat"/>
    <property type="match status" value="1"/>
</dbReference>
<comment type="caution">
    <text evidence="5">The sequence shown here is derived from an EMBL/GenBank/DDBJ whole genome shotgun (WGS) entry which is preliminary data.</text>
</comment>
<dbReference type="PROSITE" id="PS50088">
    <property type="entry name" value="ANK_REPEAT"/>
    <property type="match status" value="3"/>
</dbReference>
<evidence type="ECO:0000256" key="3">
    <source>
        <dbReference type="PROSITE-ProRule" id="PRU00023"/>
    </source>
</evidence>
<sequence>MADPFSIATGALGVIGLAASLTKSLHEFTVTVKTSTETLSQIRTNTDILSHMLSDLSPVLSDDSVGTHEKEVIEMCVSNCKDNFQRIGKIVRPYLDDVEADESKPEEDTTSNTTSGKVEAGPQDRSVNSPPKPRSTVDAKSKFRMKLRRLTWPFKEKETRELLEIIGRTIQQLGLALDTVHSKTSLKVLSLAEYQQQAIKDTHVVTKTIESNTVEIQALIRKSSTHIHELKSHTLSTSSAIELRLQTLEEAQRVREQETQKLLRQLLEKFEASESSSSVSTEEVTHAVDPLARQIMQKTLGQDFSLKNASTTASETFRDPPPAYTPRDTSTESDGYSTTAKDWIWETPFGRISIFTTHHKRDEGKAAGVALTRDKSASRYKMMFTPAPWLYSKAAAFAFIKRVDGFGMQFTTPAIFKSDEPALKYLRRGEFNKLRDALSANGFLLNAVHESTGRTLLAEAVRCRRSDACQYLLELGADPETEDHRGSTLFNLLFNLNLKHYQVKKCLKIFSMLLNTRADIFRGKATVMHSAVTTQYINIDPEVTKEILSRVYSSVSSFTSIDDPDIVGNSPLVSACTYGHDNPIVLDFLLSNGAARDAVPEKFALHLDGKIPLPVSYASPAFYAAVRAGYIATMRRLIEAGIPGDVNMRSDYGRTILHNNIRRSVKYNTPRKSENSKVAQFQEKHKIWKSNVEYLISRGADINAVDPQGMTVLHWAAVGPFCDQEMLQVLVDCGADGAIKDKYGRTAWDLVIKSNRVKMKPWRWFGVEMFKTGKLGQEDLKGYVAKHLYLTGKWWKESEGGEGDDENADEGITEEASEDLPVQVPDDDEWLFMDAMHPFESDQVFGEEAKPADPASAGTKYQFPRDEFWFSSELEGRTPKAKMKGGGGRGRAAKVKADDPDGQEDDNSVRTWMGTVGNVLAAFVG</sequence>
<dbReference type="InterPro" id="IPR036770">
    <property type="entry name" value="Ankyrin_rpt-contain_sf"/>
</dbReference>
<dbReference type="Pfam" id="PF00023">
    <property type="entry name" value="Ank"/>
    <property type="match status" value="1"/>
</dbReference>
<feature type="repeat" description="ANK" evidence="3">
    <location>
        <begin position="567"/>
        <end position="601"/>
    </location>
</feature>
<dbReference type="AlphaFoldDB" id="A0AAV9URU1"/>
<evidence type="ECO:0000256" key="4">
    <source>
        <dbReference type="SAM" id="MobiDB-lite"/>
    </source>
</evidence>
<keyword evidence="1" id="KW-0677">Repeat</keyword>
<keyword evidence="2 3" id="KW-0040">ANK repeat</keyword>
<evidence type="ECO:0000313" key="5">
    <source>
        <dbReference type="EMBL" id="KAK6347336.1"/>
    </source>
</evidence>
<feature type="compositionally biased region" description="Acidic residues" evidence="4">
    <location>
        <begin position="800"/>
        <end position="817"/>
    </location>
</feature>
<dbReference type="InterPro" id="IPR051637">
    <property type="entry name" value="Ank_repeat_dom-contain_49"/>
</dbReference>
<gene>
    <name evidence="5" type="ORF">TWF696_007405</name>
</gene>
<protein>
    <recommendedName>
        <fullName evidence="7">Fungal N-terminal domain-containing protein</fullName>
    </recommendedName>
</protein>
<dbReference type="PANTHER" id="PTHR24180:SF45">
    <property type="entry name" value="POLY [ADP-RIBOSE] POLYMERASE TANKYRASE"/>
    <property type="match status" value="1"/>
</dbReference>
<evidence type="ECO:0000313" key="6">
    <source>
        <dbReference type="Proteomes" id="UP001375240"/>
    </source>
</evidence>
<organism evidence="5 6">
    <name type="scientific">Orbilia brochopaga</name>
    <dbReference type="NCBI Taxonomy" id="3140254"/>
    <lineage>
        <taxon>Eukaryota</taxon>
        <taxon>Fungi</taxon>
        <taxon>Dikarya</taxon>
        <taxon>Ascomycota</taxon>
        <taxon>Pezizomycotina</taxon>
        <taxon>Orbiliomycetes</taxon>
        <taxon>Orbiliales</taxon>
        <taxon>Orbiliaceae</taxon>
        <taxon>Orbilia</taxon>
    </lineage>
</organism>
<feature type="region of interest" description="Disordered" evidence="4">
    <location>
        <begin position="310"/>
        <end position="335"/>
    </location>
</feature>
<name>A0AAV9URU1_9PEZI</name>
<feature type="region of interest" description="Disordered" evidence="4">
    <location>
        <begin position="874"/>
        <end position="909"/>
    </location>
</feature>
<evidence type="ECO:0000256" key="1">
    <source>
        <dbReference type="ARBA" id="ARBA00022737"/>
    </source>
</evidence>
<feature type="repeat" description="ANK" evidence="3">
    <location>
        <begin position="708"/>
        <end position="742"/>
    </location>
</feature>
<dbReference type="InterPro" id="IPR002110">
    <property type="entry name" value="Ankyrin_rpt"/>
</dbReference>
<proteinExistence type="predicted"/>
<feature type="region of interest" description="Disordered" evidence="4">
    <location>
        <begin position="798"/>
        <end position="817"/>
    </location>
</feature>
<dbReference type="Proteomes" id="UP001375240">
    <property type="component" value="Unassembled WGS sequence"/>
</dbReference>
<feature type="region of interest" description="Disordered" evidence="4">
    <location>
        <begin position="98"/>
        <end position="140"/>
    </location>
</feature>
<evidence type="ECO:0008006" key="7">
    <source>
        <dbReference type="Google" id="ProtNLM"/>
    </source>
</evidence>
<dbReference type="EMBL" id="JAVHNQ010000005">
    <property type="protein sequence ID" value="KAK6347336.1"/>
    <property type="molecule type" value="Genomic_DNA"/>
</dbReference>
<reference evidence="5 6" key="1">
    <citation type="submission" date="2019-10" db="EMBL/GenBank/DDBJ databases">
        <authorList>
            <person name="Palmer J.M."/>
        </authorList>
    </citation>
    <scope>NUCLEOTIDE SEQUENCE [LARGE SCALE GENOMIC DNA]</scope>
    <source>
        <strain evidence="5 6">TWF696</strain>
    </source>
</reference>
<dbReference type="SMART" id="SM00248">
    <property type="entry name" value="ANK"/>
    <property type="match status" value="6"/>
</dbReference>
<accession>A0AAV9URU1</accession>
<evidence type="ECO:0000256" key="2">
    <source>
        <dbReference type="ARBA" id="ARBA00023043"/>
    </source>
</evidence>
<dbReference type="PANTHER" id="PTHR24180">
    <property type="entry name" value="CYCLIN-DEPENDENT KINASE INHIBITOR 2C-RELATED"/>
    <property type="match status" value="1"/>
</dbReference>
<dbReference type="Gene3D" id="1.25.40.20">
    <property type="entry name" value="Ankyrin repeat-containing domain"/>
    <property type="match status" value="2"/>
</dbReference>
<keyword evidence="6" id="KW-1185">Reference proteome</keyword>
<feature type="repeat" description="ANK" evidence="3">
    <location>
        <begin position="452"/>
        <end position="484"/>
    </location>
</feature>